<proteinExistence type="predicted"/>
<reference evidence="3" key="1">
    <citation type="submission" date="2012-11" db="EMBL/GenBank/DDBJ databases">
        <authorList>
            <person name="Lucero-Rivera Y.E."/>
            <person name="Tovar-Ramirez D."/>
        </authorList>
    </citation>
    <scope>NUCLEOTIDE SEQUENCE [LARGE SCALE GENOMIC DNA]</scope>
    <source>
        <strain evidence="3">Araruama</strain>
    </source>
</reference>
<evidence type="ECO:0000259" key="1">
    <source>
        <dbReference type="Pfam" id="PF19995"/>
    </source>
</evidence>
<dbReference type="Pfam" id="PF19995">
    <property type="entry name" value="iSTAND"/>
    <property type="match status" value="1"/>
</dbReference>
<sequence length="370" mass="43997">MGTYLWNNYMETLRIFLASSSEIKDERDQIQLMINEKSKNLRTQQIFLDLIRWENLLLDFKGERAQNTFTKQMLDCDIVIVIFKKKVGSFTKEELNCAYDHLKQKHGQRFHLFVFFWCGKIDSYEMDAYKEVDELRKHFESIEEIYHTYCNLQDLKFKINNQLDRLISQCIKPSPIPMGQSIEKQAKGKKYLYCNRDLQVGAFKDAFECAYACTPGKTQFYMVYGHERQCHEMLVDRLWYEIKFIQPDKHQVSIPPIMLVFPLEGTTDGKKKNFDDNTIQILNNQSLLTPVSNMQTMKSLSQFIDLEQPELIFLRVIIDTFHWSNNHIPLMEWIIDSYFDQHIYKHQFIVFLKLDTLHCSFSFYPANPNG</sequence>
<evidence type="ECO:0000313" key="3">
    <source>
        <dbReference type="Proteomes" id="UP000189670"/>
    </source>
</evidence>
<dbReference type="InterPro" id="IPR045475">
    <property type="entry name" value="iSTAND"/>
</dbReference>
<dbReference type="Proteomes" id="UP000189670">
    <property type="component" value="Unassembled WGS sequence"/>
</dbReference>
<dbReference type="EMBL" id="ATBP01001445">
    <property type="protein sequence ID" value="ETR67316.1"/>
    <property type="molecule type" value="Genomic_DNA"/>
</dbReference>
<gene>
    <name evidence="2" type="ORF">OMM_05200</name>
</gene>
<evidence type="ECO:0000313" key="2">
    <source>
        <dbReference type="EMBL" id="ETR67316.1"/>
    </source>
</evidence>
<organism evidence="2 3">
    <name type="scientific">Candidatus Magnetoglobus multicellularis str. Araruama</name>
    <dbReference type="NCBI Taxonomy" id="890399"/>
    <lineage>
        <taxon>Bacteria</taxon>
        <taxon>Pseudomonadati</taxon>
        <taxon>Thermodesulfobacteriota</taxon>
        <taxon>Desulfobacteria</taxon>
        <taxon>Desulfobacterales</taxon>
        <taxon>Desulfobacteraceae</taxon>
        <taxon>Candidatus Magnetoglobus</taxon>
    </lineage>
</organism>
<dbReference type="AlphaFoldDB" id="A0A1V1NXS4"/>
<feature type="domain" description="Inactive STAND" evidence="1">
    <location>
        <begin position="192"/>
        <end position="352"/>
    </location>
</feature>
<name>A0A1V1NXS4_9BACT</name>
<comment type="caution">
    <text evidence="2">The sequence shown here is derived from an EMBL/GenBank/DDBJ whole genome shotgun (WGS) entry which is preliminary data.</text>
</comment>
<protein>
    <recommendedName>
        <fullName evidence="1">Inactive STAND domain-containing protein</fullName>
    </recommendedName>
</protein>
<accession>A0A1V1NXS4</accession>